<dbReference type="KEGG" id="mcha:111022611"/>
<dbReference type="InterPro" id="IPR013083">
    <property type="entry name" value="Znf_RING/FYVE/PHD"/>
</dbReference>
<dbReference type="InterPro" id="IPR001841">
    <property type="entry name" value="Znf_RING"/>
</dbReference>
<dbReference type="GO" id="GO:0016020">
    <property type="term" value="C:membrane"/>
    <property type="evidence" value="ECO:0007669"/>
    <property type="project" value="UniProtKB-SubCell"/>
</dbReference>
<evidence type="ECO:0000259" key="11">
    <source>
        <dbReference type="PROSITE" id="PS50089"/>
    </source>
</evidence>
<keyword evidence="5" id="KW-0862">Zinc</keyword>
<feature type="domain" description="RING-type" evidence="11">
    <location>
        <begin position="97"/>
        <end position="139"/>
    </location>
</feature>
<keyword evidence="7 10" id="KW-0472">Membrane</keyword>
<dbReference type="AlphaFoldDB" id="A0A6J1DN25"/>
<dbReference type="Pfam" id="PF13639">
    <property type="entry name" value="zf-RING_2"/>
    <property type="match status" value="1"/>
</dbReference>
<keyword evidence="6 10" id="KW-1133">Transmembrane helix</keyword>
<sequence length="161" mass="17419">MSPPSYTASAPSVTSPSAIGVGYGFLGLSLLDEYFAVTAICVVFILYFIAFSCYKSRLNESELSGTAVGAAPVRELEMVRIEASGFTCGGGDDGEECVICLTEFKKGEKCWIMSKCCHVFHRNCIDRWLKAERHCPLCRSCVCVAVHGGNNIISSTPISRV</sequence>
<evidence type="ECO:0000256" key="8">
    <source>
        <dbReference type="ARBA" id="ARBA00024209"/>
    </source>
</evidence>
<evidence type="ECO:0000256" key="2">
    <source>
        <dbReference type="ARBA" id="ARBA00022692"/>
    </source>
</evidence>
<dbReference type="GO" id="GO:0008270">
    <property type="term" value="F:zinc ion binding"/>
    <property type="evidence" value="ECO:0007669"/>
    <property type="project" value="UniProtKB-KW"/>
</dbReference>
<dbReference type="SUPFAM" id="SSF57850">
    <property type="entry name" value="RING/U-box"/>
    <property type="match status" value="1"/>
</dbReference>
<evidence type="ECO:0000256" key="7">
    <source>
        <dbReference type="ARBA" id="ARBA00023136"/>
    </source>
</evidence>
<comment type="similarity">
    <text evidence="8">Belongs to the RING-type zinc finger family. ATL subfamily.</text>
</comment>
<name>A0A6J1DN25_MOMCH</name>
<dbReference type="PANTHER" id="PTHR46539:SF1">
    <property type="entry name" value="E3 UBIQUITIN-PROTEIN LIGASE ATL42"/>
    <property type="match status" value="1"/>
</dbReference>
<evidence type="ECO:0000256" key="9">
    <source>
        <dbReference type="PROSITE-ProRule" id="PRU00175"/>
    </source>
</evidence>
<evidence type="ECO:0000256" key="5">
    <source>
        <dbReference type="ARBA" id="ARBA00022833"/>
    </source>
</evidence>
<evidence type="ECO:0000256" key="4">
    <source>
        <dbReference type="ARBA" id="ARBA00022771"/>
    </source>
</evidence>
<dbReference type="RefSeq" id="XP_022155478.1">
    <property type="nucleotide sequence ID" value="XM_022299786.1"/>
</dbReference>
<gene>
    <name evidence="13" type="primary">LOC111022611</name>
</gene>
<evidence type="ECO:0000256" key="6">
    <source>
        <dbReference type="ARBA" id="ARBA00022989"/>
    </source>
</evidence>
<evidence type="ECO:0000313" key="13">
    <source>
        <dbReference type="RefSeq" id="XP_022155478.1"/>
    </source>
</evidence>
<organism evidence="12 13">
    <name type="scientific">Momordica charantia</name>
    <name type="common">Bitter gourd</name>
    <name type="synonym">Balsam pear</name>
    <dbReference type="NCBI Taxonomy" id="3673"/>
    <lineage>
        <taxon>Eukaryota</taxon>
        <taxon>Viridiplantae</taxon>
        <taxon>Streptophyta</taxon>
        <taxon>Embryophyta</taxon>
        <taxon>Tracheophyta</taxon>
        <taxon>Spermatophyta</taxon>
        <taxon>Magnoliopsida</taxon>
        <taxon>eudicotyledons</taxon>
        <taxon>Gunneridae</taxon>
        <taxon>Pentapetalae</taxon>
        <taxon>rosids</taxon>
        <taxon>fabids</taxon>
        <taxon>Cucurbitales</taxon>
        <taxon>Cucurbitaceae</taxon>
        <taxon>Momordiceae</taxon>
        <taxon>Momordica</taxon>
    </lineage>
</organism>
<evidence type="ECO:0000256" key="1">
    <source>
        <dbReference type="ARBA" id="ARBA00004370"/>
    </source>
</evidence>
<evidence type="ECO:0000256" key="10">
    <source>
        <dbReference type="SAM" id="Phobius"/>
    </source>
</evidence>
<keyword evidence="2 10" id="KW-0812">Transmembrane</keyword>
<keyword evidence="12" id="KW-1185">Reference proteome</keyword>
<dbReference type="GeneID" id="111022611"/>
<reference evidence="13" key="1">
    <citation type="submission" date="2025-08" db="UniProtKB">
        <authorList>
            <consortium name="RefSeq"/>
        </authorList>
    </citation>
    <scope>IDENTIFICATION</scope>
    <source>
        <strain evidence="13">OHB3-1</strain>
    </source>
</reference>
<accession>A0A6J1DN25</accession>
<keyword evidence="4 9" id="KW-0863">Zinc-finger</keyword>
<dbReference type="Gene3D" id="3.30.40.10">
    <property type="entry name" value="Zinc/RING finger domain, C3HC4 (zinc finger)"/>
    <property type="match status" value="1"/>
</dbReference>
<dbReference type="Proteomes" id="UP000504603">
    <property type="component" value="Unplaced"/>
</dbReference>
<keyword evidence="3" id="KW-0479">Metal-binding</keyword>
<dbReference type="OrthoDB" id="9984778at2759"/>
<feature type="transmembrane region" description="Helical" evidence="10">
    <location>
        <begin position="34"/>
        <end position="54"/>
    </location>
</feature>
<evidence type="ECO:0000256" key="3">
    <source>
        <dbReference type="ARBA" id="ARBA00022723"/>
    </source>
</evidence>
<proteinExistence type="inferred from homology"/>
<comment type="subcellular location">
    <subcellularLocation>
        <location evidence="1">Membrane</location>
    </subcellularLocation>
</comment>
<evidence type="ECO:0000313" key="12">
    <source>
        <dbReference type="Proteomes" id="UP000504603"/>
    </source>
</evidence>
<dbReference type="PANTHER" id="PTHR46539">
    <property type="entry name" value="E3 UBIQUITIN-PROTEIN LIGASE ATL42"/>
    <property type="match status" value="1"/>
</dbReference>
<dbReference type="SMART" id="SM00184">
    <property type="entry name" value="RING"/>
    <property type="match status" value="1"/>
</dbReference>
<protein>
    <submittedName>
        <fullName evidence="13">RING-H2 finger protein ATL1-like</fullName>
    </submittedName>
</protein>
<dbReference type="PROSITE" id="PS50089">
    <property type="entry name" value="ZF_RING_2"/>
    <property type="match status" value="1"/>
</dbReference>